<keyword evidence="2" id="KW-1185">Reference proteome</keyword>
<name>A0ABR9TA66_9SPHI</name>
<dbReference type="EMBL" id="PSKQ01000023">
    <property type="protein sequence ID" value="MBE8722234.1"/>
    <property type="molecule type" value="Genomic_DNA"/>
</dbReference>
<accession>A0ABR9TA66</accession>
<proteinExistence type="predicted"/>
<sequence>MKNIYINNPKDEYDTRWFLLKGGISDAICHDNFESFRKELWHLLVLITSRVFIDGRERDEQRLTKTLDKVILMVKGSHYFLHHKKRLIFGNDRIDIKWYRNPYRSLKKYRPKDDPKLNHHLAHFEERITQLTRKESRNFTLAFENFFSEMDISSWLNLLDDWKSCVRQGDSLPEYGADCAPLTTYEKVLSLYEACILSYHWANNTYPPPNRHLIEYYLQIEQGRYQYTNPFEMLNSCFFEIKHGKLREIIKEIYQKNNTEQKDIIKNANEVRHVLRDLIQIGWLLLQTDYFPENWVKPNSFSFLQSPIPEEEMNSWHPKSLSYKERINLRKTLSKLYYNFNVLKEIHMLDACIISYLEGKGVDCNNENFKSRDRLLKILDVLTLVSLDLIQRRTKLEGIDYPPISDVEKETKEQK</sequence>
<evidence type="ECO:0000313" key="2">
    <source>
        <dbReference type="Proteomes" id="UP000618319"/>
    </source>
</evidence>
<dbReference type="RefSeq" id="WP_196940150.1">
    <property type="nucleotide sequence ID" value="NZ_MU158690.1"/>
</dbReference>
<comment type="caution">
    <text evidence="1">The sequence shown here is derived from an EMBL/GenBank/DDBJ whole genome shotgun (WGS) entry which is preliminary data.</text>
</comment>
<dbReference type="Proteomes" id="UP000618319">
    <property type="component" value="Unassembled WGS sequence"/>
</dbReference>
<reference evidence="1 2" key="1">
    <citation type="submission" date="2018-02" db="EMBL/GenBank/DDBJ databases">
        <title>Sphingobacterium KA21.</title>
        <authorList>
            <person name="Vasarhelyi B.M."/>
            <person name="Deshmukh S."/>
            <person name="Balint B."/>
            <person name="Kukolya J."/>
        </authorList>
    </citation>
    <scope>NUCLEOTIDE SEQUENCE [LARGE SCALE GENOMIC DNA]</scope>
    <source>
        <strain evidence="1 2">Ka21</strain>
    </source>
</reference>
<protein>
    <submittedName>
        <fullName evidence="1">Uncharacterized protein</fullName>
    </submittedName>
</protein>
<evidence type="ECO:0000313" key="1">
    <source>
        <dbReference type="EMBL" id="MBE8722234.1"/>
    </source>
</evidence>
<gene>
    <name evidence="1" type="ORF">C4F40_16025</name>
</gene>
<organism evidence="1 2">
    <name type="scientific">Sphingobacterium pedocola</name>
    <dbReference type="NCBI Taxonomy" id="2082722"/>
    <lineage>
        <taxon>Bacteria</taxon>
        <taxon>Pseudomonadati</taxon>
        <taxon>Bacteroidota</taxon>
        <taxon>Sphingobacteriia</taxon>
        <taxon>Sphingobacteriales</taxon>
        <taxon>Sphingobacteriaceae</taxon>
        <taxon>Sphingobacterium</taxon>
    </lineage>
</organism>